<feature type="transmembrane region" description="Helical" evidence="7">
    <location>
        <begin position="432"/>
        <end position="452"/>
    </location>
</feature>
<feature type="transmembrane region" description="Helical" evidence="7">
    <location>
        <begin position="123"/>
        <end position="142"/>
    </location>
</feature>
<feature type="transmembrane region" description="Helical" evidence="7">
    <location>
        <begin position="324"/>
        <end position="346"/>
    </location>
</feature>
<dbReference type="eggNOG" id="KOG0254">
    <property type="taxonomic scope" value="Eukaryota"/>
</dbReference>
<keyword evidence="3" id="KW-0813">Transport</keyword>
<evidence type="ECO:0000313" key="8">
    <source>
        <dbReference type="EMBL" id="EAU34261.1"/>
    </source>
</evidence>
<evidence type="ECO:0008006" key="10">
    <source>
        <dbReference type="Google" id="ProtNLM"/>
    </source>
</evidence>
<keyword evidence="6 7" id="KW-0472">Membrane</keyword>
<feature type="transmembrane region" description="Helical" evidence="7">
    <location>
        <begin position="366"/>
        <end position="383"/>
    </location>
</feature>
<evidence type="ECO:0000256" key="3">
    <source>
        <dbReference type="ARBA" id="ARBA00022448"/>
    </source>
</evidence>
<sequence>MGGLSTTRGRNDTHLAQTIAEAGFRESKYEVRVSSPGTTRENPDGFSIETQKEPSFQNRFNEVTQGAPVGVQKAEAAALAWSKKTAYMTYVLVWLSFFVLAFQSSISTNVIHNAYASFEVAPAVSTASIVASVVSGVVKLPAAKLLNIWGRTEGFLVFVGVYLVGLILLAACNGPNAYAVGYVFYWVGYDAIFLILDVFMADTSGLRNRAFAFGFASTPFICTAFTGPLAAQSFIEHASWRWAYGAFAVVTPFIFLPLAGVFKFYQRKAERMYIFAREPSGRNMMQSVVYYINEFDVLGALLLTAAFLLLLLPFSLQSYGKAEYNSAAFITMIIIGFLLFFVFGAWERYGARCPFIQFHLLKDRTVVGACCVAGLLFFSYYAWELYFYNFCMVVYQLSIGMTGYVGQIYNVGSCFWSAIFGLIVYATRQFKYTCLGFGLPLVLLGAGLMIHFRTADGSIGYIVMCQIFIAFGGGTLVIGQDMAVMAASDRDGIPMMLSMIGLSSSLGGAIGYAVSAAIYSNTFPSALRQALPVGSKSDYMKIYRGGYTAQLEYPAGSAVRLAINEAYGEYMKYACITATCVMALGIPAIAVWRNFRVDKKQNKGEMM</sequence>
<evidence type="ECO:0000256" key="4">
    <source>
        <dbReference type="ARBA" id="ARBA00022692"/>
    </source>
</evidence>
<dbReference type="InterPro" id="IPR011701">
    <property type="entry name" value="MFS"/>
</dbReference>
<feature type="transmembrane region" description="Helical" evidence="7">
    <location>
        <begin position="91"/>
        <end position="111"/>
    </location>
</feature>
<evidence type="ECO:0000256" key="2">
    <source>
        <dbReference type="ARBA" id="ARBA00008335"/>
    </source>
</evidence>
<dbReference type="GeneID" id="4320804"/>
<dbReference type="VEuPathDB" id="FungiDB:ATEG_05192"/>
<feature type="transmembrane region" description="Helical" evidence="7">
    <location>
        <begin position="499"/>
        <end position="519"/>
    </location>
</feature>
<feature type="transmembrane region" description="Helical" evidence="7">
    <location>
        <begin position="211"/>
        <end position="230"/>
    </location>
</feature>
<dbReference type="Gene3D" id="1.20.1250.20">
    <property type="entry name" value="MFS general substrate transporter like domains"/>
    <property type="match status" value="1"/>
</dbReference>
<dbReference type="Proteomes" id="UP000007963">
    <property type="component" value="Unassembled WGS sequence"/>
</dbReference>
<reference evidence="9" key="1">
    <citation type="submission" date="2005-09" db="EMBL/GenBank/DDBJ databases">
        <title>Annotation of the Aspergillus terreus NIH2624 genome.</title>
        <authorList>
            <person name="Birren B.W."/>
            <person name="Lander E.S."/>
            <person name="Galagan J.E."/>
            <person name="Nusbaum C."/>
            <person name="Devon K."/>
            <person name="Henn M."/>
            <person name="Ma L.-J."/>
            <person name="Jaffe D.B."/>
            <person name="Butler J."/>
            <person name="Alvarez P."/>
            <person name="Gnerre S."/>
            <person name="Grabherr M."/>
            <person name="Kleber M."/>
            <person name="Mauceli E.W."/>
            <person name="Brockman W."/>
            <person name="Rounsley S."/>
            <person name="Young S.K."/>
            <person name="LaButti K."/>
            <person name="Pushparaj V."/>
            <person name="DeCaprio D."/>
            <person name="Crawford M."/>
            <person name="Koehrsen M."/>
            <person name="Engels R."/>
            <person name="Montgomery P."/>
            <person name="Pearson M."/>
            <person name="Howarth C."/>
            <person name="Larson L."/>
            <person name="Luoma S."/>
            <person name="White J."/>
            <person name="Alvarado L."/>
            <person name="Kodira C.D."/>
            <person name="Zeng Q."/>
            <person name="Oleary S."/>
            <person name="Yandava C."/>
            <person name="Denning D.W."/>
            <person name="Nierman W.C."/>
            <person name="Milne T."/>
            <person name="Madden K."/>
        </authorList>
    </citation>
    <scope>NUCLEOTIDE SEQUENCE [LARGE SCALE GENOMIC DNA]</scope>
    <source>
        <strain evidence="9">NIH 2624 / FGSC A1156</strain>
    </source>
</reference>
<accession>Q0CM92</accession>
<feature type="transmembrane region" description="Helical" evidence="7">
    <location>
        <begin position="177"/>
        <end position="199"/>
    </location>
</feature>
<comment type="subcellular location">
    <subcellularLocation>
        <location evidence="1">Membrane</location>
        <topology evidence="1">Multi-pass membrane protein</topology>
    </subcellularLocation>
</comment>
<proteinExistence type="inferred from homology"/>
<dbReference type="PANTHER" id="PTHR23501:SF107">
    <property type="entry name" value="TRANSPORTER, PUTATIVE (AFU_ORTHOLOGUE AFUA_7G04730)-RELATED"/>
    <property type="match status" value="1"/>
</dbReference>
<dbReference type="FunFam" id="1.20.1250.20:FF:000284">
    <property type="entry name" value="Siderophore iron transporter mirB"/>
    <property type="match status" value="1"/>
</dbReference>
<keyword evidence="5 7" id="KW-1133">Transmembrane helix</keyword>
<dbReference type="EMBL" id="CH476600">
    <property type="protein sequence ID" value="EAU34261.1"/>
    <property type="molecule type" value="Genomic_DNA"/>
</dbReference>
<feature type="transmembrane region" description="Helical" evidence="7">
    <location>
        <begin position="403"/>
        <end position="425"/>
    </location>
</feature>
<name>Q0CM92_ASPTN</name>
<dbReference type="InterPro" id="IPR036259">
    <property type="entry name" value="MFS_trans_sf"/>
</dbReference>
<dbReference type="OMA" id="YAWELYF"/>
<feature type="transmembrane region" description="Helical" evidence="7">
    <location>
        <begin position="288"/>
        <end position="312"/>
    </location>
</feature>
<organism evidence="8 9">
    <name type="scientific">Aspergillus terreus (strain NIH 2624 / FGSC A1156)</name>
    <dbReference type="NCBI Taxonomy" id="341663"/>
    <lineage>
        <taxon>Eukaryota</taxon>
        <taxon>Fungi</taxon>
        <taxon>Dikarya</taxon>
        <taxon>Ascomycota</taxon>
        <taxon>Pezizomycotina</taxon>
        <taxon>Eurotiomycetes</taxon>
        <taxon>Eurotiomycetidae</taxon>
        <taxon>Eurotiales</taxon>
        <taxon>Aspergillaceae</taxon>
        <taxon>Aspergillus</taxon>
        <taxon>Aspergillus subgen. Circumdati</taxon>
    </lineage>
</organism>
<dbReference type="HOGENOM" id="CLU_012970_1_0_1"/>
<dbReference type="GO" id="GO:0022857">
    <property type="term" value="F:transmembrane transporter activity"/>
    <property type="evidence" value="ECO:0007669"/>
    <property type="project" value="InterPro"/>
</dbReference>
<evidence type="ECO:0000256" key="1">
    <source>
        <dbReference type="ARBA" id="ARBA00004141"/>
    </source>
</evidence>
<dbReference type="SUPFAM" id="SSF103473">
    <property type="entry name" value="MFS general substrate transporter"/>
    <property type="match status" value="1"/>
</dbReference>
<comment type="similarity">
    <text evidence="2">Belongs to the major facilitator superfamily.</text>
</comment>
<gene>
    <name evidence="8" type="ORF">ATEG_05192</name>
</gene>
<feature type="transmembrane region" description="Helical" evidence="7">
    <location>
        <begin position="570"/>
        <end position="592"/>
    </location>
</feature>
<evidence type="ECO:0000313" key="9">
    <source>
        <dbReference type="Proteomes" id="UP000007963"/>
    </source>
</evidence>
<dbReference type="PANTHER" id="PTHR23501">
    <property type="entry name" value="MAJOR FACILITATOR SUPERFAMILY"/>
    <property type="match status" value="1"/>
</dbReference>
<feature type="transmembrane region" description="Helical" evidence="7">
    <location>
        <begin position="154"/>
        <end position="171"/>
    </location>
</feature>
<evidence type="ECO:0000256" key="6">
    <source>
        <dbReference type="ARBA" id="ARBA00023136"/>
    </source>
</evidence>
<protein>
    <recommendedName>
        <fullName evidence="10">Siderochrome-iron transporter</fullName>
    </recommendedName>
</protein>
<dbReference type="Pfam" id="PF07690">
    <property type="entry name" value="MFS_1"/>
    <property type="match status" value="1"/>
</dbReference>
<keyword evidence="4 7" id="KW-0812">Transmembrane</keyword>
<feature type="transmembrane region" description="Helical" evidence="7">
    <location>
        <begin position="458"/>
        <end position="478"/>
    </location>
</feature>
<dbReference type="OrthoDB" id="4078873at2759"/>
<feature type="transmembrane region" description="Helical" evidence="7">
    <location>
        <begin position="242"/>
        <end position="265"/>
    </location>
</feature>
<evidence type="ECO:0000256" key="5">
    <source>
        <dbReference type="ARBA" id="ARBA00022989"/>
    </source>
</evidence>
<dbReference type="RefSeq" id="XP_001214370.1">
    <property type="nucleotide sequence ID" value="XM_001214370.1"/>
</dbReference>
<dbReference type="AlphaFoldDB" id="Q0CM92"/>
<dbReference type="GO" id="GO:0005886">
    <property type="term" value="C:plasma membrane"/>
    <property type="evidence" value="ECO:0007669"/>
    <property type="project" value="TreeGrafter"/>
</dbReference>
<evidence type="ECO:0000256" key="7">
    <source>
        <dbReference type="SAM" id="Phobius"/>
    </source>
</evidence>